<dbReference type="GO" id="GO:0071555">
    <property type="term" value="P:cell wall organization"/>
    <property type="evidence" value="ECO:0007669"/>
    <property type="project" value="UniProtKB-KW"/>
</dbReference>
<evidence type="ECO:0000256" key="8">
    <source>
        <dbReference type="RuleBase" id="RU004135"/>
    </source>
</evidence>
<keyword evidence="4 7" id="KW-0573">Peptidoglycan synthesis</keyword>
<comment type="PTM">
    <text evidence="7">Carboxylation is probably crucial for Mg(2+) binding and, consequently, for the gamma-phosphate positioning of ATP.</text>
</comment>
<comment type="pathway">
    <text evidence="7 8">Cell wall biogenesis; peptidoglycan biosynthesis.</text>
</comment>
<dbReference type="GO" id="GO:0009252">
    <property type="term" value="P:peptidoglycan biosynthetic process"/>
    <property type="evidence" value="ECO:0007669"/>
    <property type="project" value="UniProtKB-UniRule"/>
</dbReference>
<dbReference type="SUPFAM" id="SSF53623">
    <property type="entry name" value="MurD-like peptide ligases, catalytic domain"/>
    <property type="match status" value="1"/>
</dbReference>
<keyword evidence="7" id="KW-0460">Magnesium</keyword>
<dbReference type="EMBL" id="QPJS01000001">
    <property type="protein sequence ID" value="RCX04746.1"/>
    <property type="molecule type" value="Genomic_DNA"/>
</dbReference>
<feature type="short sequence motif" description="Meso-diaminopimelate recognition motif" evidence="7">
    <location>
        <begin position="405"/>
        <end position="408"/>
    </location>
</feature>
<keyword evidence="7" id="KW-0547">Nucleotide-binding</keyword>
<feature type="binding site" evidence="7">
    <location>
        <position position="31"/>
    </location>
    <ligand>
        <name>UDP-N-acetyl-alpha-D-muramoyl-L-alanyl-D-glutamate</name>
        <dbReference type="ChEBI" id="CHEBI:83900"/>
    </ligand>
</feature>
<evidence type="ECO:0000259" key="9">
    <source>
        <dbReference type="Pfam" id="PF01225"/>
    </source>
</evidence>
<dbReference type="InterPro" id="IPR036565">
    <property type="entry name" value="Mur-like_cat_sf"/>
</dbReference>
<dbReference type="Gene3D" id="3.40.1390.10">
    <property type="entry name" value="MurE/MurF, N-terminal domain"/>
    <property type="match status" value="1"/>
</dbReference>
<dbReference type="NCBIfam" id="NF001126">
    <property type="entry name" value="PRK00139.1-4"/>
    <property type="match status" value="1"/>
</dbReference>
<evidence type="ECO:0000256" key="4">
    <source>
        <dbReference type="ARBA" id="ARBA00022984"/>
    </source>
</evidence>
<keyword evidence="3 7" id="KW-0133">Cell shape</keyword>
<keyword evidence="7 12" id="KW-0436">Ligase</keyword>
<comment type="caution">
    <text evidence="7">Lacks conserved residue(s) required for the propagation of feature annotation.</text>
</comment>
<dbReference type="InterPro" id="IPR013221">
    <property type="entry name" value="Mur_ligase_cen"/>
</dbReference>
<feature type="domain" description="Mur ligase N-terminal catalytic" evidence="9">
    <location>
        <begin position="25"/>
        <end position="100"/>
    </location>
</feature>
<dbReference type="Pfam" id="PF01225">
    <property type="entry name" value="Mur_ligase"/>
    <property type="match status" value="1"/>
</dbReference>
<dbReference type="InterPro" id="IPR000713">
    <property type="entry name" value="Mur_ligase_N"/>
</dbReference>
<evidence type="ECO:0000256" key="6">
    <source>
        <dbReference type="ARBA" id="ARBA00023316"/>
    </source>
</evidence>
<name>A0A369A8V5_9FLAO</name>
<feature type="binding site" evidence="7">
    <location>
        <position position="462"/>
    </location>
    <ligand>
        <name>meso-2,6-diaminopimelate</name>
        <dbReference type="ChEBI" id="CHEBI:57791"/>
    </ligand>
</feature>
<evidence type="ECO:0000256" key="2">
    <source>
        <dbReference type="ARBA" id="ARBA00022618"/>
    </source>
</evidence>
<evidence type="ECO:0000313" key="13">
    <source>
        <dbReference type="Proteomes" id="UP000253517"/>
    </source>
</evidence>
<dbReference type="GO" id="GO:0008765">
    <property type="term" value="F:UDP-N-acetylmuramoylalanyl-D-glutamate-2,6-diaminopimelate ligase activity"/>
    <property type="evidence" value="ECO:0007669"/>
    <property type="project" value="UniProtKB-UniRule"/>
</dbReference>
<dbReference type="InterPro" id="IPR004101">
    <property type="entry name" value="Mur_ligase_C"/>
</dbReference>
<evidence type="ECO:0000259" key="10">
    <source>
        <dbReference type="Pfam" id="PF02875"/>
    </source>
</evidence>
<dbReference type="InterPro" id="IPR005761">
    <property type="entry name" value="UDP-N-AcMur-Glu-dNH2Pim_ligase"/>
</dbReference>
<feature type="binding site" evidence="7">
    <location>
        <position position="381"/>
    </location>
    <ligand>
        <name>meso-2,6-diaminopimelate</name>
        <dbReference type="ChEBI" id="CHEBI:57791"/>
    </ligand>
</feature>
<evidence type="ECO:0000313" key="12">
    <source>
        <dbReference type="EMBL" id="RCX04746.1"/>
    </source>
</evidence>
<dbReference type="GO" id="GO:0000287">
    <property type="term" value="F:magnesium ion binding"/>
    <property type="evidence" value="ECO:0007669"/>
    <property type="project" value="UniProtKB-UniRule"/>
</dbReference>
<feature type="binding site" evidence="7">
    <location>
        <begin position="405"/>
        <end position="408"/>
    </location>
    <ligand>
        <name>meso-2,6-diaminopimelate</name>
        <dbReference type="ChEBI" id="CHEBI:57791"/>
    </ligand>
</feature>
<evidence type="ECO:0000256" key="7">
    <source>
        <dbReference type="HAMAP-Rule" id="MF_00208"/>
    </source>
</evidence>
<sequence>MKIIKDLLYKVNLKGVKGNVHHTIADIASDSRLVSPGSMFVAIRGSQSDGHLFIEQAIQAGATAIVCESDYGYTEKYPNTSFFFVENSARALGLIASNFYDNPSESIKIVAVTGTNGKTTVTTQLYEVFKKMGYKCGLISTVKVMIGHDEQPATHTTPDALSLQKHLAEMHKQGIEYCFMEASSHGIHQERLVGTHLTGAVFTNITHDHLDYHKTFANYLAAKQKLFNELPSKAFALYNADDRNGAIMVQNTRARRYSYAIKQMADFHCKVIENNIGGLTIRIGGADVYTTLTGVFNAYNLLAVYATAVLLGADDSLALMAISSLSPVAGRFETITGPNGIVAIVDYAHTPDALLNVLQTLRESIKTSQQIITVMGCGGDRDKAKRPLMGKVAADWSDKVIITSDNPRSENPQAIIDEIEQGIDYHLRKKCHKIADRKEAIRLALSMANPGDVVLVAGKGHEKFQEIKGVKHPFDDKEVILQYFNE</sequence>
<evidence type="ECO:0000256" key="3">
    <source>
        <dbReference type="ARBA" id="ARBA00022960"/>
    </source>
</evidence>
<feature type="modified residue" description="N6-carboxylysine" evidence="7">
    <location>
        <position position="223"/>
    </location>
</feature>
<dbReference type="Gene3D" id="3.40.1190.10">
    <property type="entry name" value="Mur-like, catalytic domain"/>
    <property type="match status" value="1"/>
</dbReference>
<feature type="binding site" evidence="7">
    <location>
        <begin position="156"/>
        <end position="157"/>
    </location>
    <ligand>
        <name>UDP-N-acetyl-alpha-D-muramoyl-L-alanyl-D-glutamate</name>
        <dbReference type="ChEBI" id="CHEBI:83900"/>
    </ligand>
</feature>
<dbReference type="GO" id="GO:0005524">
    <property type="term" value="F:ATP binding"/>
    <property type="evidence" value="ECO:0007669"/>
    <property type="project" value="UniProtKB-UniRule"/>
</dbReference>
<comment type="similarity">
    <text evidence="1 7">Belongs to the MurCDEF family. MurE subfamily.</text>
</comment>
<dbReference type="RefSeq" id="WP_114365489.1">
    <property type="nucleotide sequence ID" value="NZ_BHZF01000001.1"/>
</dbReference>
<dbReference type="InterPro" id="IPR035911">
    <property type="entry name" value="MurE/MurF_N"/>
</dbReference>
<dbReference type="GO" id="GO:0051301">
    <property type="term" value="P:cell division"/>
    <property type="evidence" value="ECO:0007669"/>
    <property type="project" value="UniProtKB-KW"/>
</dbReference>
<dbReference type="Pfam" id="PF02875">
    <property type="entry name" value="Mur_ligase_C"/>
    <property type="match status" value="1"/>
</dbReference>
<dbReference type="EC" id="6.3.2.13" evidence="7"/>
<dbReference type="Pfam" id="PF08245">
    <property type="entry name" value="Mur_ligase_M"/>
    <property type="match status" value="1"/>
</dbReference>
<protein>
    <recommendedName>
        <fullName evidence="7">UDP-N-acetylmuramoyl-L-alanyl-D-glutamate--2,6-diaminopimelate ligase</fullName>
        <ecNumber evidence="7">6.3.2.13</ecNumber>
    </recommendedName>
    <alternativeName>
        <fullName evidence="7">Meso-A2pm-adding enzyme</fullName>
    </alternativeName>
    <alternativeName>
        <fullName evidence="7">Meso-diaminopimelate-adding enzyme</fullName>
    </alternativeName>
    <alternativeName>
        <fullName evidence="7">UDP-MurNAc-L-Ala-D-Glu:meso-diaminopimelate ligase</fullName>
    </alternativeName>
    <alternativeName>
        <fullName evidence="7">UDP-MurNAc-tripeptide synthetase</fullName>
    </alternativeName>
    <alternativeName>
        <fullName evidence="7">UDP-N-acetylmuramyl-tripeptide synthetase</fullName>
    </alternativeName>
</protein>
<accession>A0A369A8V5</accession>
<keyword evidence="6 7" id="KW-0961">Cell wall biogenesis/degradation</keyword>
<comment type="catalytic activity">
    <reaction evidence="7">
        <text>UDP-N-acetyl-alpha-D-muramoyl-L-alanyl-D-glutamate + meso-2,6-diaminopimelate + ATP = UDP-N-acetyl-alpha-D-muramoyl-L-alanyl-gamma-D-glutamyl-meso-2,6-diaminopimelate + ADP + phosphate + H(+)</text>
        <dbReference type="Rhea" id="RHEA:23676"/>
        <dbReference type="ChEBI" id="CHEBI:15378"/>
        <dbReference type="ChEBI" id="CHEBI:30616"/>
        <dbReference type="ChEBI" id="CHEBI:43474"/>
        <dbReference type="ChEBI" id="CHEBI:57791"/>
        <dbReference type="ChEBI" id="CHEBI:83900"/>
        <dbReference type="ChEBI" id="CHEBI:83905"/>
        <dbReference type="ChEBI" id="CHEBI:456216"/>
        <dbReference type="EC" id="6.3.2.13"/>
    </reaction>
</comment>
<feature type="binding site" evidence="7">
    <location>
        <position position="183"/>
    </location>
    <ligand>
        <name>UDP-N-acetyl-alpha-D-muramoyl-L-alanyl-D-glutamate</name>
        <dbReference type="ChEBI" id="CHEBI:83900"/>
    </ligand>
</feature>
<organism evidence="12 13">
    <name type="scientific">Schleiferia thermophila</name>
    <dbReference type="NCBI Taxonomy" id="884107"/>
    <lineage>
        <taxon>Bacteria</taxon>
        <taxon>Pseudomonadati</taxon>
        <taxon>Bacteroidota</taxon>
        <taxon>Flavobacteriia</taxon>
        <taxon>Flavobacteriales</taxon>
        <taxon>Schleiferiaceae</taxon>
        <taxon>Schleiferia</taxon>
    </lineage>
</organism>
<dbReference type="Gene3D" id="3.90.190.20">
    <property type="entry name" value="Mur ligase, C-terminal domain"/>
    <property type="match status" value="1"/>
</dbReference>
<keyword evidence="13" id="KW-1185">Reference proteome</keyword>
<comment type="subcellular location">
    <subcellularLocation>
        <location evidence="7 8">Cytoplasm</location>
    </subcellularLocation>
</comment>
<feature type="binding site" evidence="7">
    <location>
        <position position="191"/>
    </location>
    <ligand>
        <name>UDP-N-acetyl-alpha-D-muramoyl-L-alanyl-D-glutamate</name>
        <dbReference type="ChEBI" id="CHEBI:83900"/>
    </ligand>
</feature>
<dbReference type="InterPro" id="IPR036615">
    <property type="entry name" value="Mur_ligase_C_dom_sf"/>
</dbReference>
<feature type="binding site" evidence="7">
    <location>
        <begin position="114"/>
        <end position="120"/>
    </location>
    <ligand>
        <name>ATP</name>
        <dbReference type="ChEBI" id="CHEBI:30616"/>
    </ligand>
</feature>
<evidence type="ECO:0000256" key="5">
    <source>
        <dbReference type="ARBA" id="ARBA00023306"/>
    </source>
</evidence>
<comment type="function">
    <text evidence="7">Catalyzes the addition of meso-diaminopimelic acid to the nucleotide precursor UDP-N-acetylmuramoyl-L-alanyl-D-glutamate (UMAG) in the biosynthesis of bacterial cell-wall peptidoglycan.</text>
</comment>
<keyword evidence="7" id="KW-0067">ATP-binding</keyword>
<feature type="domain" description="Mur ligase C-terminal" evidence="10">
    <location>
        <begin position="330"/>
        <end position="460"/>
    </location>
</feature>
<dbReference type="Proteomes" id="UP000253517">
    <property type="component" value="Unassembled WGS sequence"/>
</dbReference>
<dbReference type="AlphaFoldDB" id="A0A369A8V5"/>
<dbReference type="HAMAP" id="MF_00208">
    <property type="entry name" value="MurE"/>
    <property type="match status" value="1"/>
</dbReference>
<dbReference type="SUPFAM" id="SSF63418">
    <property type="entry name" value="MurE/MurF N-terminal domain"/>
    <property type="match status" value="1"/>
</dbReference>
<dbReference type="NCBIfam" id="NF001124">
    <property type="entry name" value="PRK00139.1-2"/>
    <property type="match status" value="1"/>
</dbReference>
<feature type="binding site" evidence="7">
    <location>
        <position position="458"/>
    </location>
    <ligand>
        <name>meso-2,6-diaminopimelate</name>
        <dbReference type="ChEBI" id="CHEBI:57791"/>
    </ligand>
</feature>
<dbReference type="GO" id="GO:0008360">
    <property type="term" value="P:regulation of cell shape"/>
    <property type="evidence" value="ECO:0007669"/>
    <property type="project" value="UniProtKB-KW"/>
</dbReference>
<keyword evidence="2 7" id="KW-0132">Cell division</keyword>
<keyword evidence="5 7" id="KW-0131">Cell cycle</keyword>
<dbReference type="GO" id="GO:0005737">
    <property type="term" value="C:cytoplasm"/>
    <property type="evidence" value="ECO:0007669"/>
    <property type="project" value="UniProtKB-SubCell"/>
</dbReference>
<reference evidence="12 13" key="1">
    <citation type="submission" date="2018-07" db="EMBL/GenBank/DDBJ databases">
        <title>Genomic Encyclopedia of Type Strains, Phase IV (KMG-IV): sequencing the most valuable type-strain genomes for metagenomic binning, comparative biology and taxonomic classification.</title>
        <authorList>
            <person name="Goeker M."/>
        </authorList>
    </citation>
    <scope>NUCLEOTIDE SEQUENCE [LARGE SCALE GENOMIC DNA]</scope>
    <source>
        <strain evidence="12 13">DSM 21410</strain>
    </source>
</reference>
<evidence type="ECO:0000256" key="1">
    <source>
        <dbReference type="ARBA" id="ARBA00005898"/>
    </source>
</evidence>
<feature type="binding site" evidence="7">
    <location>
        <position position="189"/>
    </location>
    <ligand>
        <name>UDP-N-acetyl-alpha-D-muramoyl-L-alanyl-D-glutamate</name>
        <dbReference type="ChEBI" id="CHEBI:83900"/>
    </ligand>
</feature>
<dbReference type="UniPathway" id="UPA00219"/>
<evidence type="ECO:0000259" key="11">
    <source>
        <dbReference type="Pfam" id="PF08245"/>
    </source>
</evidence>
<gene>
    <name evidence="7" type="primary">murE</name>
    <name evidence="12" type="ORF">DES35_10116</name>
</gene>
<comment type="caution">
    <text evidence="12">The sequence shown here is derived from an EMBL/GenBank/DDBJ whole genome shotgun (WGS) entry which is preliminary data.</text>
</comment>
<feature type="domain" description="Mur ligase central" evidence="11">
    <location>
        <begin position="112"/>
        <end position="307"/>
    </location>
</feature>
<dbReference type="SUPFAM" id="SSF53244">
    <property type="entry name" value="MurD-like peptide ligases, peptide-binding domain"/>
    <property type="match status" value="1"/>
</dbReference>
<dbReference type="NCBIfam" id="TIGR01085">
    <property type="entry name" value="murE"/>
    <property type="match status" value="1"/>
</dbReference>
<dbReference type="PANTHER" id="PTHR23135:SF4">
    <property type="entry name" value="UDP-N-ACETYLMURAMOYL-L-ALANYL-D-GLUTAMATE--2,6-DIAMINOPIMELATE LIGASE MURE HOMOLOG, CHLOROPLASTIC"/>
    <property type="match status" value="1"/>
</dbReference>
<dbReference type="PANTHER" id="PTHR23135">
    <property type="entry name" value="MUR LIGASE FAMILY MEMBER"/>
    <property type="match status" value="1"/>
</dbReference>
<keyword evidence="7" id="KW-0963">Cytoplasm</keyword>
<comment type="cofactor">
    <cofactor evidence="7">
        <name>Mg(2+)</name>
        <dbReference type="ChEBI" id="CHEBI:18420"/>
    </cofactor>
</comment>
<proteinExistence type="inferred from homology"/>